<feature type="DNA-binding region" description="OmpR/PhoB-type" evidence="8">
    <location>
        <begin position="124"/>
        <end position="227"/>
    </location>
</feature>
<evidence type="ECO:0000256" key="8">
    <source>
        <dbReference type="PROSITE-ProRule" id="PRU01091"/>
    </source>
</evidence>
<dbReference type="CDD" id="cd17624">
    <property type="entry name" value="REC_OmpR_PmrA-like"/>
    <property type="match status" value="1"/>
</dbReference>
<dbReference type="SMART" id="SM00448">
    <property type="entry name" value="REC"/>
    <property type="match status" value="1"/>
</dbReference>
<feature type="domain" description="Response regulatory" evidence="9">
    <location>
        <begin position="2"/>
        <end position="116"/>
    </location>
</feature>
<evidence type="ECO:0000256" key="2">
    <source>
        <dbReference type="ARBA" id="ARBA00022553"/>
    </source>
</evidence>
<dbReference type="InterPro" id="IPR001789">
    <property type="entry name" value="Sig_transdc_resp-reg_receiver"/>
</dbReference>
<dbReference type="SUPFAM" id="SSF46894">
    <property type="entry name" value="C-terminal effector domain of the bipartite response regulators"/>
    <property type="match status" value="1"/>
</dbReference>
<dbReference type="GO" id="GO:0000156">
    <property type="term" value="F:phosphorelay response regulator activity"/>
    <property type="evidence" value="ECO:0007669"/>
    <property type="project" value="TreeGrafter"/>
</dbReference>
<dbReference type="Gene3D" id="6.10.250.690">
    <property type="match status" value="1"/>
</dbReference>
<reference evidence="11" key="1">
    <citation type="submission" date="2013-08" db="EMBL/GenBank/DDBJ databases">
        <title>Complete genome of IncHI2 plasmid pRH-R178.</title>
        <authorList>
            <person name="Falgenhauer L."/>
            <person name="Guerra B."/>
            <person name="Imirzalioglu C."/>
            <person name="Chakraborty T."/>
        </authorList>
    </citation>
    <scope>NUCLEOTIDE SEQUENCE [LARGE SCALE GENOMIC DNA]</scope>
    <source>
        <strain evidence="11">R178</strain>
    </source>
</reference>
<dbReference type="PANTHER" id="PTHR48111:SF67">
    <property type="entry name" value="TRANSCRIPTIONAL REGULATORY PROTEIN TCTD"/>
    <property type="match status" value="1"/>
</dbReference>
<comment type="subcellular location">
    <subcellularLocation>
        <location evidence="1">Cytoplasm</location>
    </subcellularLocation>
</comment>
<dbReference type="PANTHER" id="PTHR48111">
    <property type="entry name" value="REGULATOR OF RPOS"/>
    <property type="match status" value="1"/>
</dbReference>
<evidence type="ECO:0000256" key="1">
    <source>
        <dbReference type="ARBA" id="ARBA00004496"/>
    </source>
</evidence>
<dbReference type="EMBL" id="HG530658">
    <property type="protein sequence ID" value="CDI45282.1"/>
    <property type="molecule type" value="Genomic_DNA"/>
</dbReference>
<dbReference type="InterPro" id="IPR011006">
    <property type="entry name" value="CheY-like_superfamily"/>
</dbReference>
<proteinExistence type="predicted"/>
<dbReference type="CDD" id="cd00383">
    <property type="entry name" value="trans_reg_C"/>
    <property type="match status" value="1"/>
</dbReference>
<organism evidence="11">
    <name type="scientific">Escherichia coli R178</name>
    <dbReference type="NCBI Taxonomy" id="1408252"/>
    <lineage>
        <taxon>Bacteria</taxon>
        <taxon>Pseudomonadati</taxon>
        <taxon>Pseudomonadota</taxon>
        <taxon>Gammaproteobacteria</taxon>
        <taxon>Enterobacterales</taxon>
        <taxon>Enterobacteriaceae</taxon>
        <taxon>Escherichia</taxon>
    </lineage>
</organism>
<keyword evidence="5 8" id="KW-0238">DNA-binding</keyword>
<dbReference type="GO" id="GO:0006355">
    <property type="term" value="P:regulation of DNA-templated transcription"/>
    <property type="evidence" value="ECO:0007669"/>
    <property type="project" value="InterPro"/>
</dbReference>
<keyword evidence="6" id="KW-0804">Transcription</keyword>
<evidence type="ECO:0000256" key="4">
    <source>
        <dbReference type="ARBA" id="ARBA00023015"/>
    </source>
</evidence>
<dbReference type="SUPFAM" id="SSF52172">
    <property type="entry name" value="CheY-like"/>
    <property type="match status" value="1"/>
</dbReference>
<keyword evidence="4" id="KW-0805">Transcription regulation</keyword>
<dbReference type="InterPro" id="IPR039420">
    <property type="entry name" value="WalR-like"/>
</dbReference>
<dbReference type="AlphaFoldDB" id="A0A0M5X0K5"/>
<evidence type="ECO:0000256" key="6">
    <source>
        <dbReference type="ARBA" id="ARBA00023163"/>
    </source>
</evidence>
<evidence type="ECO:0000256" key="5">
    <source>
        <dbReference type="ARBA" id="ARBA00023125"/>
    </source>
</evidence>
<evidence type="ECO:0000313" key="11">
    <source>
        <dbReference type="EMBL" id="CDI45282.1"/>
    </source>
</evidence>
<keyword evidence="3" id="KW-0902">Two-component regulatory system</keyword>
<dbReference type="PROSITE" id="PS51755">
    <property type="entry name" value="OMPR_PHOB"/>
    <property type="match status" value="1"/>
</dbReference>
<dbReference type="SMART" id="SM00862">
    <property type="entry name" value="Trans_reg_C"/>
    <property type="match status" value="1"/>
</dbReference>
<dbReference type="Gene3D" id="3.40.50.2300">
    <property type="match status" value="1"/>
</dbReference>
<evidence type="ECO:0000259" key="9">
    <source>
        <dbReference type="PROSITE" id="PS50110"/>
    </source>
</evidence>
<evidence type="ECO:0000256" key="3">
    <source>
        <dbReference type="ARBA" id="ARBA00023012"/>
    </source>
</evidence>
<dbReference type="Gene3D" id="1.10.10.10">
    <property type="entry name" value="Winged helix-like DNA-binding domain superfamily/Winged helix DNA-binding domain"/>
    <property type="match status" value="1"/>
</dbReference>
<evidence type="ECO:0000256" key="7">
    <source>
        <dbReference type="PROSITE-ProRule" id="PRU00169"/>
    </source>
</evidence>
<feature type="modified residue" description="4-aspartylphosphate" evidence="7">
    <location>
        <position position="51"/>
    </location>
</feature>
<evidence type="ECO:0000259" key="10">
    <source>
        <dbReference type="PROSITE" id="PS51755"/>
    </source>
</evidence>
<dbReference type="GO" id="GO:0005829">
    <property type="term" value="C:cytosol"/>
    <property type="evidence" value="ECO:0007669"/>
    <property type="project" value="TreeGrafter"/>
</dbReference>
<dbReference type="PROSITE" id="PS50110">
    <property type="entry name" value="RESPONSE_REGULATORY"/>
    <property type="match status" value="1"/>
</dbReference>
<dbReference type="GO" id="GO:0000976">
    <property type="term" value="F:transcription cis-regulatory region binding"/>
    <property type="evidence" value="ECO:0007669"/>
    <property type="project" value="TreeGrafter"/>
</dbReference>
<dbReference type="Pfam" id="PF00072">
    <property type="entry name" value="Response_reg"/>
    <property type="match status" value="1"/>
</dbReference>
<dbReference type="InterPro" id="IPR001867">
    <property type="entry name" value="OmpR/PhoB-type_DNA-bd"/>
</dbReference>
<dbReference type="InterPro" id="IPR036388">
    <property type="entry name" value="WH-like_DNA-bd_sf"/>
</dbReference>
<dbReference type="Pfam" id="PF00486">
    <property type="entry name" value="Trans_reg_C"/>
    <property type="match status" value="1"/>
</dbReference>
<accession>A0A0M5X0K5</accession>
<dbReference type="GO" id="GO:0032993">
    <property type="term" value="C:protein-DNA complex"/>
    <property type="evidence" value="ECO:0007669"/>
    <property type="project" value="TreeGrafter"/>
</dbReference>
<dbReference type="FunFam" id="3.40.50.2300:FF:000002">
    <property type="entry name" value="DNA-binding response regulator PhoP"/>
    <property type="match status" value="1"/>
</dbReference>
<sequence length="258" mass="28870">MRILLVEDDLMIGDVVANSLRDASYAVDWMKNGNDALASCFAQHYDIVLLDLGLPGQDGFSVMNALRRQGSSVPVVIVTARDALTDRLHGLDSGADDYLIKPFEFSELLARIRAVLRRHNGNSDRLLSNGVLSLNPVSHEVCLLASGENFLLSKREYALLEALMQRPGGILSRSDLEDRIYGWGDEIESNAVEYFIHALRKKLGRNAIKMSGGSDGWFPKASEKLSEATALGSPERRHFIYRSYFLWSYLLFCTRRSP</sequence>
<dbReference type="InterPro" id="IPR016032">
    <property type="entry name" value="Sig_transdc_resp-reg_C-effctor"/>
</dbReference>
<keyword evidence="2 7" id="KW-0597">Phosphoprotein</keyword>
<protein>
    <submittedName>
        <fullName evidence="11">Uncharacterized protein</fullName>
    </submittedName>
</protein>
<feature type="domain" description="OmpR/PhoB-type" evidence="10">
    <location>
        <begin position="124"/>
        <end position="227"/>
    </location>
</feature>
<name>A0A0M5X0K5_ECOLX</name>